<proteinExistence type="predicted"/>
<dbReference type="PANTHER" id="PTHR33741">
    <property type="entry name" value="TRANSMEMBRANE PROTEIN DDB_G0269096-RELATED"/>
    <property type="match status" value="1"/>
</dbReference>
<dbReference type="RefSeq" id="WP_302050035.1">
    <property type="nucleotide sequence ID" value="NZ_JAMJEV010000025.1"/>
</dbReference>
<dbReference type="Proteomes" id="UP001176021">
    <property type="component" value="Unassembled WGS sequence"/>
</dbReference>
<feature type="transmembrane region" description="Helical" evidence="1">
    <location>
        <begin position="84"/>
        <end position="101"/>
    </location>
</feature>
<keyword evidence="1" id="KW-1133">Transmembrane helix</keyword>
<feature type="transmembrane region" description="Helical" evidence="1">
    <location>
        <begin position="211"/>
        <end position="231"/>
    </location>
</feature>
<keyword evidence="1" id="KW-0812">Transmembrane</keyword>
<protein>
    <submittedName>
        <fullName evidence="3">HPP family protein</fullName>
    </submittedName>
</protein>
<evidence type="ECO:0000259" key="2">
    <source>
        <dbReference type="Pfam" id="PF04982"/>
    </source>
</evidence>
<keyword evidence="4" id="KW-1185">Reference proteome</keyword>
<evidence type="ECO:0000313" key="3">
    <source>
        <dbReference type="EMBL" id="MDO0825435.1"/>
    </source>
</evidence>
<sequence>MTCRSKHANLPQYTAARVINQVLVGTVLLLCPPRTCSRAKTLPGGESAKVPKKLNSVQIRVTSICRREFARDVYRPGVISLSRIVWGSLGGSIALAIIGMLSKVAGIGVLFPPLAATCFINSSCVYLRVARPKPVIVGHFVSAIGGLAGVWTGDLLAGGTDFVIPLKLSLALLYAAVLMQVFDADHPPAAATAVIPAILPLPMPAQLFPVYMAWGATIAVLFALVWNRVWFEFPAKDDDYCVKYAGLYMEKLQVWGMALCMVSTLLMSCKQVASTLYSIGLWGMTLGVLLLGMHHFVVALVTPKTENH</sequence>
<evidence type="ECO:0000256" key="1">
    <source>
        <dbReference type="SAM" id="Phobius"/>
    </source>
</evidence>
<dbReference type="PANTHER" id="PTHR33741:SF5">
    <property type="entry name" value="TRANSMEMBRANE PROTEIN DDB_G0269096-RELATED"/>
    <property type="match status" value="1"/>
</dbReference>
<dbReference type="InterPro" id="IPR007065">
    <property type="entry name" value="HPP"/>
</dbReference>
<evidence type="ECO:0000313" key="4">
    <source>
        <dbReference type="Proteomes" id="UP001176021"/>
    </source>
</evidence>
<feature type="transmembrane region" description="Helical" evidence="1">
    <location>
        <begin position="279"/>
        <end position="301"/>
    </location>
</feature>
<comment type="caution">
    <text evidence="3">The sequence shown here is derived from an EMBL/GenBank/DDBJ whole genome shotgun (WGS) entry which is preliminary data.</text>
</comment>
<feature type="transmembrane region" description="Helical" evidence="1">
    <location>
        <begin position="134"/>
        <end position="152"/>
    </location>
</feature>
<reference evidence="3" key="1">
    <citation type="submission" date="2022-05" db="EMBL/GenBank/DDBJ databases">
        <title>Expanded diversity of anoxic marine methylotrophy in a Black Sea sulfate reducing microorganism.</title>
        <authorList>
            <person name="Fischer P.Q."/>
            <person name="Stams A.J.M."/>
            <person name="Villanueva L."/>
            <person name="Sousa D.Z."/>
        </authorList>
    </citation>
    <scope>NUCLEOTIDE SEQUENCE</scope>
    <source>
        <strain evidence="3">P130</strain>
    </source>
</reference>
<organism evidence="3 4">
    <name type="scientific">Desulfosporosinus nitroreducens</name>
    <dbReference type="NCBI Taxonomy" id="2018668"/>
    <lineage>
        <taxon>Bacteria</taxon>
        <taxon>Bacillati</taxon>
        <taxon>Bacillota</taxon>
        <taxon>Clostridia</taxon>
        <taxon>Eubacteriales</taxon>
        <taxon>Desulfitobacteriaceae</taxon>
        <taxon>Desulfosporosinus</taxon>
    </lineage>
</organism>
<dbReference type="Pfam" id="PF04982">
    <property type="entry name" value="TM_HPP"/>
    <property type="match status" value="1"/>
</dbReference>
<name>A0ABT8QXS2_9FIRM</name>
<dbReference type="InterPro" id="IPR058581">
    <property type="entry name" value="TM_HPP"/>
</dbReference>
<feature type="transmembrane region" description="Helical" evidence="1">
    <location>
        <begin position="252"/>
        <end position="273"/>
    </location>
</feature>
<keyword evidence="1" id="KW-0472">Membrane</keyword>
<dbReference type="EMBL" id="JAMJEV010000025">
    <property type="protein sequence ID" value="MDO0825435.1"/>
    <property type="molecule type" value="Genomic_DNA"/>
</dbReference>
<gene>
    <name evidence="3" type="ORF">M8H41_21710</name>
</gene>
<feature type="transmembrane region" description="Helical" evidence="1">
    <location>
        <begin position="107"/>
        <end position="127"/>
    </location>
</feature>
<feature type="domain" description="HPP transmembrane region" evidence="2">
    <location>
        <begin position="79"/>
        <end position="230"/>
    </location>
</feature>
<accession>A0ABT8QXS2</accession>